<dbReference type="Gene3D" id="3.90.1170.50">
    <property type="entry name" value="Aldehyde oxidase/xanthine dehydrogenase, a/b hammerhead"/>
    <property type="match status" value="1"/>
</dbReference>
<keyword evidence="5" id="KW-1185">Reference proteome</keyword>
<organism evidence="4 5">
    <name type="scientific">Chelatococcus asaccharovorans</name>
    <dbReference type="NCBI Taxonomy" id="28210"/>
    <lineage>
        <taxon>Bacteria</taxon>
        <taxon>Pseudomonadati</taxon>
        <taxon>Pseudomonadota</taxon>
        <taxon>Alphaproteobacteria</taxon>
        <taxon>Hyphomicrobiales</taxon>
        <taxon>Chelatococcaceae</taxon>
        <taxon>Chelatococcus</taxon>
    </lineage>
</organism>
<dbReference type="InterPro" id="IPR000674">
    <property type="entry name" value="Ald_Oxase/Xan_DH_a/b"/>
</dbReference>
<proteinExistence type="predicted"/>
<comment type="caution">
    <text evidence="4">The sequence shown here is derived from an EMBL/GenBank/DDBJ whole genome shotgun (WGS) entry which is preliminary data.</text>
</comment>
<dbReference type="Proteomes" id="UP000248021">
    <property type="component" value="Unassembled WGS sequence"/>
</dbReference>
<dbReference type="InterPro" id="IPR016208">
    <property type="entry name" value="Ald_Oxase/xanthine_DH-like"/>
</dbReference>
<dbReference type="InterPro" id="IPR037165">
    <property type="entry name" value="AldOxase/xan_DH_Mopterin-bd_sf"/>
</dbReference>
<evidence type="ECO:0000259" key="3">
    <source>
        <dbReference type="SMART" id="SM01008"/>
    </source>
</evidence>
<dbReference type="InterPro" id="IPR036856">
    <property type="entry name" value="Ald_Oxase/Xan_DH_a/b_sf"/>
</dbReference>
<dbReference type="PANTHER" id="PTHR11908">
    <property type="entry name" value="XANTHINE DEHYDROGENASE"/>
    <property type="match status" value="1"/>
</dbReference>
<sequence>MTDVPFPNVPREDARQKVCGAPIFGADSPRPGLLHAALAVSTIPKGRILDIDTLAASATPGVRQVLTHQDLADLQLPGFLLGGYGFQNFQPLRSPDIAYRGQPIAVVVADTFEAATEAAALVRATYAAEAFCPTIDSPGVDIVDQADTPMGQFLTEPVAADADAAFAAAPIKVDIELKCPAQHQNPIELIATVAEWEGDTLIVHEGTQNAEGVRHGLARVLGIPAGQVEVISPFVGGGFGQKNSLQMQTALAAAASRRAGAPVKLVVPRTQLFQGASFRPASRHHVRLGADVSGTLLAAIHETDAQSSRIDFFPGEYAATSARLYGWSAFRGLHRLIRTDTQTPGFMRAPFEHPACFAMETAMDELAYAIGMDPVDLRLANDTILDPITKRPFSSRHAGTCLRRGAERFGWQARSAEPRSMRSADGSFVGWGVALGAYPGMMVSNVVRLTANSDGGVEIAMGAHEMGQGMRSVIAAVAGRKLRISPGAVTVVIGDTRAALQQPTAGSWGSASAALAIEAAADAMWKALAKLTPDGVVEGRSPSEILKAAARDSLDVETMVKPPGQPDDVFGLLRSGLVSRAGPVFDDCVSFSFIAHFVEVHVEPRLRRIRVPRVVSVADCGRVISPRTALSQVRGGVVWGIGAALREASETDPRYGGFLNADLAEYAIPVNADIGRIDVEFIDEPDGLLESGVKSLGEVSLCGVAPAIANAVFHATGRRLRELPIRIEHVM</sequence>
<dbReference type="Pfam" id="PF20256">
    <property type="entry name" value="MoCoBD_2"/>
    <property type="match status" value="1"/>
</dbReference>
<dbReference type="SUPFAM" id="SSF54665">
    <property type="entry name" value="CO dehydrogenase molybdoprotein N-domain-like"/>
    <property type="match status" value="1"/>
</dbReference>
<protein>
    <submittedName>
        <fullName evidence="4">Xanthine dehydrogenase YagR molybdenum-binding subunit</fullName>
    </submittedName>
</protein>
<dbReference type="PANTHER" id="PTHR11908:SF132">
    <property type="entry name" value="ALDEHYDE OXIDASE 1-RELATED"/>
    <property type="match status" value="1"/>
</dbReference>
<dbReference type="InterPro" id="IPR046867">
    <property type="entry name" value="AldOxase/xan_DH_MoCoBD2"/>
</dbReference>
<dbReference type="InterPro" id="IPR008274">
    <property type="entry name" value="AldOxase/xan_DH_MoCoBD1"/>
</dbReference>
<name>A0A2V3TZT9_9HYPH</name>
<dbReference type="AlphaFoldDB" id="A0A2V3TZT9"/>
<dbReference type="EMBL" id="QJJK01000010">
    <property type="protein sequence ID" value="PXW55234.1"/>
    <property type="molecule type" value="Genomic_DNA"/>
</dbReference>
<evidence type="ECO:0000313" key="4">
    <source>
        <dbReference type="EMBL" id="PXW55234.1"/>
    </source>
</evidence>
<accession>A0A2V3TZT9</accession>
<keyword evidence="2" id="KW-0560">Oxidoreductase</keyword>
<keyword evidence="1" id="KW-0500">Molybdenum</keyword>
<dbReference type="GO" id="GO:0016491">
    <property type="term" value="F:oxidoreductase activity"/>
    <property type="evidence" value="ECO:0007669"/>
    <property type="project" value="UniProtKB-KW"/>
</dbReference>
<dbReference type="Pfam" id="PF02738">
    <property type="entry name" value="MoCoBD_1"/>
    <property type="match status" value="1"/>
</dbReference>
<dbReference type="SMART" id="SM01008">
    <property type="entry name" value="Ald_Xan_dh_C"/>
    <property type="match status" value="1"/>
</dbReference>
<feature type="domain" description="Aldehyde oxidase/xanthine dehydrogenase a/b hammerhead" evidence="3">
    <location>
        <begin position="19"/>
        <end position="130"/>
    </location>
</feature>
<evidence type="ECO:0000256" key="1">
    <source>
        <dbReference type="ARBA" id="ARBA00022505"/>
    </source>
</evidence>
<dbReference type="GO" id="GO:0005506">
    <property type="term" value="F:iron ion binding"/>
    <property type="evidence" value="ECO:0007669"/>
    <property type="project" value="InterPro"/>
</dbReference>
<dbReference type="RefSeq" id="WP_110376828.1">
    <property type="nucleotide sequence ID" value="NZ_JAHBRY010000003.1"/>
</dbReference>
<reference evidence="4 5" key="1">
    <citation type="submission" date="2018-05" db="EMBL/GenBank/DDBJ databases">
        <title>Genomic Encyclopedia of Type Strains, Phase IV (KMG-IV): sequencing the most valuable type-strain genomes for metagenomic binning, comparative biology and taxonomic classification.</title>
        <authorList>
            <person name="Goeker M."/>
        </authorList>
    </citation>
    <scope>NUCLEOTIDE SEQUENCE [LARGE SCALE GENOMIC DNA]</scope>
    <source>
        <strain evidence="4 5">DSM 6462</strain>
    </source>
</reference>
<evidence type="ECO:0000313" key="5">
    <source>
        <dbReference type="Proteomes" id="UP000248021"/>
    </source>
</evidence>
<evidence type="ECO:0000256" key="2">
    <source>
        <dbReference type="ARBA" id="ARBA00023002"/>
    </source>
</evidence>
<dbReference type="OrthoDB" id="8428274at2"/>
<gene>
    <name evidence="4" type="ORF">C7450_110173</name>
</gene>
<dbReference type="SUPFAM" id="SSF56003">
    <property type="entry name" value="Molybdenum cofactor-binding domain"/>
    <property type="match status" value="1"/>
</dbReference>
<dbReference type="Gene3D" id="3.30.365.10">
    <property type="entry name" value="Aldehyde oxidase/xanthine dehydrogenase, molybdopterin binding domain"/>
    <property type="match status" value="4"/>
</dbReference>
<dbReference type="Pfam" id="PF01315">
    <property type="entry name" value="Ald_Xan_dh_C"/>
    <property type="match status" value="1"/>
</dbReference>